<evidence type="ECO:0000256" key="1">
    <source>
        <dbReference type="ARBA" id="ARBA00004123"/>
    </source>
</evidence>
<dbReference type="GO" id="GO:0005634">
    <property type="term" value="C:nucleus"/>
    <property type="evidence" value="ECO:0007669"/>
    <property type="project" value="UniProtKB-SubCell"/>
</dbReference>
<dbReference type="InterPro" id="IPR036980">
    <property type="entry name" value="RNase_P/MRP_Rpp29_sf"/>
</dbReference>
<dbReference type="InterPro" id="IPR023534">
    <property type="entry name" value="Rof/RNase_P-like"/>
</dbReference>
<dbReference type="SMART" id="SM00538">
    <property type="entry name" value="POP4"/>
    <property type="match status" value="1"/>
</dbReference>
<dbReference type="Pfam" id="PF01868">
    <property type="entry name" value="RNase_P-MRP_p29"/>
    <property type="match status" value="1"/>
</dbReference>
<comment type="similarity">
    <text evidence="2">Belongs to the eukaryotic/archaeal RNase P protein component 1 family.</text>
</comment>
<name>A0A1D3SMT7_PLAMA</name>
<keyword evidence="4" id="KW-1185">Reference proteome</keyword>
<reference evidence="3 4" key="1">
    <citation type="submission" date="2016-06" db="EMBL/GenBank/DDBJ databases">
        <authorList>
            <consortium name="Pathogen Informatics"/>
        </authorList>
    </citation>
    <scope>NUCLEOTIDE SEQUENCE [LARGE SCALE GENOMIC DNA]</scope>
</reference>
<dbReference type="RefSeq" id="XP_028862545.1">
    <property type="nucleotide sequence ID" value="XM_029006013.1"/>
</dbReference>
<protein>
    <submittedName>
        <fullName evidence="3">Ribonuclease P protein subunit p29, putative</fullName>
    </submittedName>
</protein>
<dbReference type="AlphaFoldDB" id="A0A1D3SMT7"/>
<dbReference type="PANTHER" id="PTHR13348:SF0">
    <property type="entry name" value="RIBONUCLEASE P PROTEIN SUBUNIT P29"/>
    <property type="match status" value="1"/>
</dbReference>
<accession>A0A1D3SMT7</accession>
<sequence>MGENTSTEINKKRKTDDNKHINYYSQGKNLHRKNEKSSNNIYYKKSNKQDDKCSKNLKLSLYGKNISPSFSLNKNSNANVTESKSNINIYVPNNINSNNVNQNCRNCSRGKENKFTNHPFLSKKPRDYSSSVDSELDKTLDLEMPSKIFISKSLKNDSSYNMDKKKTTQQPKIEKVGLSSNEYSSYNVPAENNTSYEHARKLNELWNIYVNELLELTNSKELSLDTINDMELNGACVEIHKSRCSTYIGIKGIIVLETQNSFKIITPKNRVLILLKNKSVFIINIKEKQYYLHGVQLLRDPALKSSKKYKILQNRAI</sequence>
<dbReference type="OMA" id="NTYADNT"/>
<comment type="subcellular location">
    <subcellularLocation>
        <location evidence="1">Nucleus</location>
    </subcellularLocation>
</comment>
<dbReference type="Gene3D" id="2.30.30.210">
    <property type="entry name" value="Ribonuclease P/MRP, subunit p29"/>
    <property type="match status" value="1"/>
</dbReference>
<dbReference type="PANTHER" id="PTHR13348">
    <property type="entry name" value="RIBONUCLEASE P SUBUNIT P29"/>
    <property type="match status" value="1"/>
</dbReference>
<gene>
    <name evidence="3" type="primary">POP4</name>
    <name evidence="3" type="ORF">PMUG01_11035700</name>
</gene>
<dbReference type="GO" id="GO:0033204">
    <property type="term" value="F:ribonuclease P RNA binding"/>
    <property type="evidence" value="ECO:0007669"/>
    <property type="project" value="InterPro"/>
</dbReference>
<dbReference type="InterPro" id="IPR002730">
    <property type="entry name" value="Rpp29/RNP1"/>
</dbReference>
<dbReference type="GO" id="GO:0030677">
    <property type="term" value="C:ribonuclease P complex"/>
    <property type="evidence" value="ECO:0007669"/>
    <property type="project" value="InterPro"/>
</dbReference>
<evidence type="ECO:0000256" key="2">
    <source>
        <dbReference type="ARBA" id="ARBA00006181"/>
    </source>
</evidence>
<dbReference type="GeneID" id="39869818"/>
<dbReference type="KEGG" id="pmal:PMUG01_11035700"/>
<dbReference type="Proteomes" id="UP000219813">
    <property type="component" value="Chromosome 11"/>
</dbReference>
<proteinExistence type="inferred from homology"/>
<dbReference type="GO" id="GO:0006364">
    <property type="term" value="P:rRNA processing"/>
    <property type="evidence" value="ECO:0007669"/>
    <property type="project" value="TreeGrafter"/>
</dbReference>
<evidence type="ECO:0000313" key="3">
    <source>
        <dbReference type="EMBL" id="SCO93106.1"/>
    </source>
</evidence>
<organism evidence="3 4">
    <name type="scientific">Plasmodium malariae</name>
    <dbReference type="NCBI Taxonomy" id="5858"/>
    <lineage>
        <taxon>Eukaryota</taxon>
        <taxon>Sar</taxon>
        <taxon>Alveolata</taxon>
        <taxon>Apicomplexa</taxon>
        <taxon>Aconoidasida</taxon>
        <taxon>Haemosporida</taxon>
        <taxon>Plasmodiidae</taxon>
        <taxon>Plasmodium</taxon>
        <taxon>Plasmodium (Plasmodium)</taxon>
    </lineage>
</organism>
<dbReference type="SUPFAM" id="SSF101744">
    <property type="entry name" value="Rof/RNase P subunit-like"/>
    <property type="match status" value="1"/>
</dbReference>
<dbReference type="GO" id="GO:0001682">
    <property type="term" value="P:tRNA 5'-leader removal"/>
    <property type="evidence" value="ECO:0007669"/>
    <property type="project" value="InterPro"/>
</dbReference>
<dbReference type="EMBL" id="LT594632">
    <property type="protein sequence ID" value="SCO93106.1"/>
    <property type="molecule type" value="Genomic_DNA"/>
</dbReference>
<dbReference type="InterPro" id="IPR016848">
    <property type="entry name" value="RNase_P/MRP_Rpp29-subunit"/>
</dbReference>
<dbReference type="GO" id="GO:0000172">
    <property type="term" value="C:ribonuclease MRP complex"/>
    <property type="evidence" value="ECO:0007669"/>
    <property type="project" value="InterPro"/>
</dbReference>
<evidence type="ECO:0000313" key="4">
    <source>
        <dbReference type="Proteomes" id="UP000219813"/>
    </source>
</evidence>
<dbReference type="VEuPathDB" id="PlasmoDB:PmUG01_11035700"/>
<dbReference type="OrthoDB" id="124041at2759"/>